<dbReference type="PANTHER" id="PTHR32305">
    <property type="match status" value="1"/>
</dbReference>
<dbReference type="InterPro" id="IPR006530">
    <property type="entry name" value="YD"/>
</dbReference>
<dbReference type="InterPro" id="IPR022385">
    <property type="entry name" value="Rhs_assc_core"/>
</dbReference>
<evidence type="ECO:0000256" key="2">
    <source>
        <dbReference type="SAM" id="MobiDB-lite"/>
    </source>
</evidence>
<evidence type="ECO:0000256" key="1">
    <source>
        <dbReference type="ARBA" id="ARBA00022737"/>
    </source>
</evidence>
<feature type="signal peptide" evidence="3">
    <location>
        <begin position="1"/>
        <end position="27"/>
    </location>
</feature>
<dbReference type="InterPro" id="IPR050708">
    <property type="entry name" value="T6SS_VgrG/RHS"/>
</dbReference>
<dbReference type="EMBL" id="JADIKF010000038">
    <property type="protein sequence ID" value="MBM7129471.1"/>
    <property type="molecule type" value="Genomic_DNA"/>
</dbReference>
<dbReference type="InterPro" id="IPR056823">
    <property type="entry name" value="TEN-like_YD-shell"/>
</dbReference>
<feature type="compositionally biased region" description="Gly residues" evidence="2">
    <location>
        <begin position="355"/>
        <end position="369"/>
    </location>
</feature>
<dbReference type="Gene3D" id="3.90.70.10">
    <property type="entry name" value="Cysteine proteinases"/>
    <property type="match status" value="1"/>
</dbReference>
<keyword evidence="6" id="KW-1185">Reference proteome</keyword>
<dbReference type="NCBIfam" id="TIGR01643">
    <property type="entry name" value="YD_repeat_2x"/>
    <property type="match status" value="9"/>
</dbReference>
<feature type="chain" id="PRO_5046345933" description="Teneurin-like YD-shell domain-containing protein" evidence="3">
    <location>
        <begin position="28"/>
        <end position="1909"/>
    </location>
</feature>
<organism evidence="5 6">
    <name type="scientific">Dyella mobilis</name>
    <dbReference type="NCBI Taxonomy" id="1849582"/>
    <lineage>
        <taxon>Bacteria</taxon>
        <taxon>Pseudomonadati</taxon>
        <taxon>Pseudomonadota</taxon>
        <taxon>Gammaproteobacteria</taxon>
        <taxon>Lysobacterales</taxon>
        <taxon>Rhodanobacteraceae</taxon>
        <taxon>Dyella</taxon>
    </lineage>
</organism>
<dbReference type="Proteomes" id="UP001430193">
    <property type="component" value="Unassembled WGS sequence"/>
</dbReference>
<evidence type="ECO:0000259" key="4">
    <source>
        <dbReference type="Pfam" id="PF25023"/>
    </source>
</evidence>
<proteinExistence type="predicted"/>
<keyword evidence="1" id="KW-0677">Repeat</keyword>
<dbReference type="NCBIfam" id="TIGR03696">
    <property type="entry name" value="Rhs_assc_core"/>
    <property type="match status" value="1"/>
</dbReference>
<evidence type="ECO:0000313" key="6">
    <source>
        <dbReference type="Proteomes" id="UP001430193"/>
    </source>
</evidence>
<feature type="compositionally biased region" description="Low complexity" evidence="2">
    <location>
        <begin position="370"/>
        <end position="383"/>
    </location>
</feature>
<dbReference type="Pfam" id="PF05593">
    <property type="entry name" value="RHS_repeat"/>
    <property type="match status" value="6"/>
</dbReference>
<dbReference type="RefSeq" id="WP_204631093.1">
    <property type="nucleotide sequence ID" value="NZ_BSOC01000003.1"/>
</dbReference>
<dbReference type="Gene3D" id="2.180.10.10">
    <property type="entry name" value="RHS repeat-associated core"/>
    <property type="match status" value="4"/>
</dbReference>
<comment type="caution">
    <text evidence="5">The sequence shown here is derived from an EMBL/GenBank/DDBJ whole genome shotgun (WGS) entry which is preliminary data.</text>
</comment>
<dbReference type="Pfam" id="PF25023">
    <property type="entry name" value="TEN_YD-shell"/>
    <property type="match status" value="2"/>
</dbReference>
<dbReference type="PANTHER" id="PTHR32305:SF15">
    <property type="entry name" value="PROTEIN RHSA-RELATED"/>
    <property type="match status" value="1"/>
</dbReference>
<evidence type="ECO:0000313" key="5">
    <source>
        <dbReference type="EMBL" id="MBM7129471.1"/>
    </source>
</evidence>
<accession>A0ABS2KE75</accession>
<feature type="domain" description="Teneurin-like YD-shell" evidence="4">
    <location>
        <begin position="1122"/>
        <end position="1346"/>
    </location>
</feature>
<evidence type="ECO:0000256" key="3">
    <source>
        <dbReference type="SAM" id="SignalP"/>
    </source>
</evidence>
<dbReference type="InterPro" id="IPR031325">
    <property type="entry name" value="RHS_repeat"/>
</dbReference>
<reference evidence="5" key="1">
    <citation type="submission" date="2020-10" db="EMBL/GenBank/DDBJ databases">
        <title>Phylogeny of dyella-like bacteria.</title>
        <authorList>
            <person name="Fu J."/>
        </authorList>
    </citation>
    <scope>NUCLEOTIDE SEQUENCE</scope>
    <source>
        <strain evidence="5">DHON07</strain>
    </source>
</reference>
<feature type="region of interest" description="Disordered" evidence="2">
    <location>
        <begin position="355"/>
        <end position="383"/>
    </location>
</feature>
<protein>
    <recommendedName>
        <fullName evidence="4">Teneurin-like YD-shell domain-containing protein</fullName>
    </recommendedName>
</protein>
<keyword evidence="3" id="KW-0732">Signal</keyword>
<feature type="domain" description="Teneurin-like YD-shell" evidence="4">
    <location>
        <begin position="1653"/>
        <end position="1735"/>
    </location>
</feature>
<sequence length="1909" mass="204617">MHARHSLLRCAFVNALLLVGLTTIAHARDADLDAQRYGVFAEPLIAANPPSSNEQLALMRAIAAYRQAGDAGDTAALQTFLAAHPDNPWRASLWLDIGLADRTAGRFGAAIHAFELARITAQATPMAAMHPIAVRALSEQLTLEARLGHESAVTNLLQAAQHLGMSVQDSMAMSMAEENVWDMQHHPQSAFQCGWIALRALWQTQGIRVDAKPALQVDASHRGYSLDQLVTMADTVHHPVAAIHQDEHAAIPVPSVVHWKSGHFATILAHEQGRYRVADPTVEGGSLWMTEAAVRAESSGYFLVPATDRVLAMNERSVSRNEAATVRGAGYTTANDPHGFPGGCNQTCTGSDGPSGGVNGAGGNTGGNTPGAAGAPAPTPSTGMPSYSISPMLISLSLRDTPLSYSPPKGSAINITFSYNQLDIDQPATFTFGNVGPLWTHNWLSYVQDNPTSPGTNVMVYLPGGPGRLYSGYNSANGTFSPETETGAQLVEVSTSPVVYQRRFADGSMDVYAASDNSSYYPRHVFLTQRIDAHGNAVQLAYDGQNRLATLTDALGQVVTFHYDNTSFPLQVTSVSDAFGRSATLGYNGTGQLSSITDAIGMMSSFTYASGTSSITASTTPYGTTSFATGQSGLQRWINITDPDGNVSRMEFNEGVAGVPYSESQVPQGMATFNAYINDRDTFYWDAQAYKLDAGNYADAVIYHWAHLAINGQFVSTPYTTSDALESIKYPLENRIWYSHPGDIAGGSGALNVPTNIGRVLSNGSTQLTQNSYDSYGHLLSTIDPSGLTTTYTYAGNQIDVVAITRSNSSGYHTSESFAYDNLHDVVSHVDQTGATTSYTYNAAGQLLTSADALGHEATYSYNAQGYLQSSTDANGGVSTYTYDPVGRLASVTDTMNRTTHYGYDALNRPIQTTYPDGSSVLINWNKLDIGAITDRNGHTTRFLYDGVRDLITRTDPLGIATNYTYYPNRLLATRIDANGHTTSWQRDLEGRVTSVTDALGHVSSVAYDPSTDVRASSTNAMGQVTQYTYDVFDRLVASTDPNGIITNFTYTPQSWLASRIVRANTSGSPSSGDATTTYAYDAIGDVTTVTDPDGVATNYAYDPDHRRITVTDALGNTQNSSYDNVGNRTQVTATASGSTTPSWQQSMVYDVDNEPGVQVDAYGNTTNRIFDVNGRLQDTRDPLGHHTTNTYDAIGNLLAVAQGASDSGQPVATTSYTYDQDSHLLTVSDPSLLVTSYTYDPVGQLVQRKSPDTGVTSHTYDAVGNVLTSTDAKGITATSTYDPLNRLLTTSYPDTTQNIIYSYDDSNSMTGCTVSYPIGRLTRIIENSVTTVYCYDQRGNVIQKQQTVGGTKDTTLYAVSPGGRVGVITYPSGTVVNYVRDGDGRIQGVNVTQTGGATTMAVGGVVYQPFGPVRAYALGNGQQVVRNYDENYRLTDLTSPAFNLHVARDAVGDIAAVGNAPGANPATETYSYDPLYRLTAATEANGSTLESVTYNATGDRLSKAGSGLATGTYSYNTGTHQLIATGNAARAVDADGNTTAIYEAGNTYGFGYSDRNRMVVAQLAGSTVGAYTYNALSQRIQKVAGSQTERYDYNETGQLLAEYGATIRDYVWMDDIPVAEVDTGASGSGPSHYKNCTIGPNNTLLCQVPGENLGINYIVADQMGTPRAVSDSGGNLEWQNAYQGNPWNEKTPTSLNGYILNLGFPGQYYDLETGLNYNVHRDYDSSTGRYIESDPLGLRAGPSTYAYVGGNPLGGVDPSGQIVKVVASDPQTAQVLMNAYAYLNQNSSTARDMDTDLENSATVYKIEPTDNKDNDEYCSPSYEGCPDNDHIIYVDICDLPLVPTTDGMQPVPLPVLLGHELGHAWAYGPDNPTANDPLGDDVRQVENPIRSDLGLPLRTSYYPPAGGQ</sequence>
<name>A0ABS2KE75_9GAMM</name>
<gene>
    <name evidence="5" type="ORF">ISS99_08035</name>
</gene>